<dbReference type="GO" id="GO:0022857">
    <property type="term" value="F:transmembrane transporter activity"/>
    <property type="evidence" value="ECO:0007669"/>
    <property type="project" value="InterPro"/>
</dbReference>
<dbReference type="OrthoDB" id="2213137at2759"/>
<reference evidence="6" key="1">
    <citation type="submission" date="2020-12" db="EMBL/GenBank/DDBJ databases">
        <title>Metabolic potential, ecology and presence of endohyphal bacteria is reflected in genomic diversity of Mucoromycotina.</title>
        <authorList>
            <person name="Muszewska A."/>
            <person name="Okrasinska A."/>
            <person name="Steczkiewicz K."/>
            <person name="Drgas O."/>
            <person name="Orlowska M."/>
            <person name="Perlinska-Lenart U."/>
            <person name="Aleksandrzak-Piekarczyk T."/>
            <person name="Szatraj K."/>
            <person name="Zielenkiewicz U."/>
            <person name="Pilsyk S."/>
            <person name="Malc E."/>
            <person name="Mieczkowski P."/>
            <person name="Kruszewska J.S."/>
            <person name="Biernat P."/>
            <person name="Pawlowska J."/>
        </authorList>
    </citation>
    <scope>NUCLEOTIDE SEQUENCE</scope>
    <source>
        <strain evidence="6">WA0000051536</strain>
    </source>
</reference>
<dbReference type="Pfam" id="PF07690">
    <property type="entry name" value="MFS_1"/>
    <property type="match status" value="1"/>
</dbReference>
<keyword evidence="4" id="KW-0472">Membrane</keyword>
<dbReference type="InterPro" id="IPR050327">
    <property type="entry name" value="Proton-linked_MCT"/>
</dbReference>
<dbReference type="Gene3D" id="1.20.1250.20">
    <property type="entry name" value="MFS general substrate transporter like domains"/>
    <property type="match status" value="2"/>
</dbReference>
<evidence type="ECO:0000259" key="5">
    <source>
        <dbReference type="PROSITE" id="PS50850"/>
    </source>
</evidence>
<feature type="transmembrane region" description="Helical" evidence="4">
    <location>
        <begin position="435"/>
        <end position="458"/>
    </location>
</feature>
<gene>
    <name evidence="6" type="ORF">INT44_008652</name>
</gene>
<evidence type="ECO:0000256" key="1">
    <source>
        <dbReference type="ARBA" id="ARBA00004141"/>
    </source>
</evidence>
<evidence type="ECO:0000256" key="4">
    <source>
        <dbReference type="SAM" id="Phobius"/>
    </source>
</evidence>
<proteinExistence type="inferred from homology"/>
<protein>
    <recommendedName>
        <fullName evidence="5">Major facilitator superfamily (MFS) profile domain-containing protein</fullName>
    </recommendedName>
</protein>
<feature type="transmembrane region" description="Helical" evidence="4">
    <location>
        <begin position="470"/>
        <end position="487"/>
    </location>
</feature>
<feature type="transmembrane region" description="Helical" evidence="4">
    <location>
        <begin position="225"/>
        <end position="246"/>
    </location>
</feature>
<dbReference type="AlphaFoldDB" id="A0A8H7UDN8"/>
<dbReference type="InterPro" id="IPR036259">
    <property type="entry name" value="MFS_trans_sf"/>
</dbReference>
<feature type="transmembrane region" description="Helical" evidence="4">
    <location>
        <begin position="200"/>
        <end position="219"/>
    </location>
</feature>
<comment type="caution">
    <text evidence="6">The sequence shown here is derived from an EMBL/GenBank/DDBJ whole genome shotgun (WGS) entry which is preliminary data.</text>
</comment>
<evidence type="ECO:0000313" key="7">
    <source>
        <dbReference type="Proteomes" id="UP000612746"/>
    </source>
</evidence>
<feature type="transmembrane region" description="Helical" evidence="4">
    <location>
        <begin position="507"/>
        <end position="528"/>
    </location>
</feature>
<feature type="transmembrane region" description="Helical" evidence="4">
    <location>
        <begin position="378"/>
        <end position="398"/>
    </location>
</feature>
<dbReference type="PROSITE" id="PS50850">
    <property type="entry name" value="MFS"/>
    <property type="match status" value="1"/>
</dbReference>
<comment type="subcellular location">
    <subcellularLocation>
        <location evidence="1">Membrane</location>
        <topology evidence="1">Multi-pass membrane protein</topology>
    </subcellularLocation>
</comment>
<feature type="domain" description="Major facilitator superfamily (MFS) profile" evidence="5">
    <location>
        <begin position="344"/>
        <end position="534"/>
    </location>
</feature>
<feature type="region of interest" description="Disordered" evidence="3">
    <location>
        <begin position="82"/>
        <end position="101"/>
    </location>
</feature>
<keyword evidence="7" id="KW-1185">Reference proteome</keyword>
<keyword evidence="4" id="KW-0812">Transmembrane</keyword>
<dbReference type="SUPFAM" id="SSF103473">
    <property type="entry name" value="MFS general substrate transporter"/>
    <property type="match status" value="1"/>
</dbReference>
<keyword evidence="4" id="KW-1133">Transmembrane helix</keyword>
<feature type="transmembrane region" description="Helical" evidence="4">
    <location>
        <begin position="266"/>
        <end position="286"/>
    </location>
</feature>
<dbReference type="PANTHER" id="PTHR11360:SF287">
    <property type="entry name" value="MFS MONOCARBOXYLATE TRANSPORTER"/>
    <property type="match status" value="1"/>
</dbReference>
<evidence type="ECO:0000256" key="2">
    <source>
        <dbReference type="ARBA" id="ARBA00006727"/>
    </source>
</evidence>
<name>A0A8H7UDN8_9FUNG</name>
<feature type="compositionally biased region" description="Basic and acidic residues" evidence="3">
    <location>
        <begin position="50"/>
        <end position="60"/>
    </location>
</feature>
<accession>A0A8H7UDN8</accession>
<dbReference type="EMBL" id="JAEPRA010000008">
    <property type="protein sequence ID" value="KAG2181836.1"/>
    <property type="molecule type" value="Genomic_DNA"/>
</dbReference>
<dbReference type="GO" id="GO:0016020">
    <property type="term" value="C:membrane"/>
    <property type="evidence" value="ECO:0007669"/>
    <property type="project" value="UniProtKB-SubCell"/>
</dbReference>
<feature type="region of interest" description="Disordered" evidence="3">
    <location>
        <begin position="32"/>
        <end position="60"/>
    </location>
</feature>
<feature type="transmembrane region" description="Helical" evidence="4">
    <location>
        <begin position="171"/>
        <end position="193"/>
    </location>
</feature>
<evidence type="ECO:0000256" key="3">
    <source>
        <dbReference type="SAM" id="MobiDB-lite"/>
    </source>
</evidence>
<feature type="transmembrane region" description="Helical" evidence="4">
    <location>
        <begin position="345"/>
        <end position="366"/>
    </location>
</feature>
<feature type="transmembrane region" description="Helical" evidence="4">
    <location>
        <begin position="127"/>
        <end position="147"/>
    </location>
</feature>
<sequence length="534" mass="57581">MPPSRLSMAITVFMSLIEEDITSIALTERRSSLVRRPNQERGSPLQGSESETHSSIRRNSKDRVIEFAESTFIESGTYDLTNQQQRTERLERTPNQTPTISRANSASNLVASSTGVEFSLPPVDGGFNAWMVLLGGFVIEGFVWGYTSSFSVYLQHYQKQPEFAGASVTELTIIGTLATGVSYMGGFVVGLLGGRFSLKTMMYAGSVTMVVALVAASFATQVWHLILTQGFLFGLGGAFGKQSLIVVMSQTSNSNRFPLNYQSLQLLVGFIYAGAGVFGLACPTLIDMSLKSIDWRWTLRVVALFVLVFCLGSSFVIRPRHSTDDARSYASLSRKDFAFIKSKRFLIMAGAVLFQGLGFFVPNLFIQPYAQWLGSSEQVSTIMLSILNAATIIGQLALGHVCDRYGYATSAVISSGVASLSVFLLWGLAPQSFGLLIAFAVIYGTFGSGFTSSFPSIVTDIAGTEYRKPILINGVFMLLRGIGNVVGNPIGSVILTSTSGAAGWADMSYFVGSTLIASAVCGAVIRFVPSRMIA</sequence>
<organism evidence="6 7">
    <name type="scientific">Umbelopsis vinacea</name>
    <dbReference type="NCBI Taxonomy" id="44442"/>
    <lineage>
        <taxon>Eukaryota</taxon>
        <taxon>Fungi</taxon>
        <taxon>Fungi incertae sedis</taxon>
        <taxon>Mucoromycota</taxon>
        <taxon>Mucoromycotina</taxon>
        <taxon>Umbelopsidomycetes</taxon>
        <taxon>Umbelopsidales</taxon>
        <taxon>Umbelopsidaceae</taxon>
        <taxon>Umbelopsis</taxon>
    </lineage>
</organism>
<comment type="similarity">
    <text evidence="2">Belongs to the major facilitator superfamily. Monocarboxylate porter (TC 2.A.1.13) family.</text>
</comment>
<evidence type="ECO:0000313" key="6">
    <source>
        <dbReference type="EMBL" id="KAG2181836.1"/>
    </source>
</evidence>
<dbReference type="InterPro" id="IPR020846">
    <property type="entry name" value="MFS_dom"/>
</dbReference>
<feature type="transmembrane region" description="Helical" evidence="4">
    <location>
        <begin position="405"/>
        <end position="429"/>
    </location>
</feature>
<feature type="transmembrane region" description="Helical" evidence="4">
    <location>
        <begin position="298"/>
        <end position="317"/>
    </location>
</feature>
<dbReference type="PANTHER" id="PTHR11360">
    <property type="entry name" value="MONOCARBOXYLATE TRANSPORTER"/>
    <property type="match status" value="1"/>
</dbReference>
<dbReference type="Proteomes" id="UP000612746">
    <property type="component" value="Unassembled WGS sequence"/>
</dbReference>
<dbReference type="InterPro" id="IPR011701">
    <property type="entry name" value="MFS"/>
</dbReference>